<accession>A0AAV7LLH5</accession>
<dbReference type="Proteomes" id="UP001066276">
    <property type="component" value="Chromosome 11"/>
</dbReference>
<proteinExistence type="predicted"/>
<dbReference type="EMBL" id="JANPWB010000015">
    <property type="protein sequence ID" value="KAJ1088280.1"/>
    <property type="molecule type" value="Genomic_DNA"/>
</dbReference>
<reference evidence="1" key="1">
    <citation type="journal article" date="2022" name="bioRxiv">
        <title>Sequencing and chromosome-scale assembly of the giantPleurodeles waltlgenome.</title>
        <authorList>
            <person name="Brown T."/>
            <person name="Elewa A."/>
            <person name="Iarovenko S."/>
            <person name="Subramanian E."/>
            <person name="Araus A.J."/>
            <person name="Petzold A."/>
            <person name="Susuki M."/>
            <person name="Suzuki K.-i.T."/>
            <person name="Hayashi T."/>
            <person name="Toyoda A."/>
            <person name="Oliveira C."/>
            <person name="Osipova E."/>
            <person name="Leigh N.D."/>
            <person name="Simon A."/>
            <person name="Yun M.H."/>
        </authorList>
    </citation>
    <scope>NUCLEOTIDE SEQUENCE</scope>
    <source>
        <strain evidence="1">20211129_DDA</strain>
        <tissue evidence="1">Liver</tissue>
    </source>
</reference>
<evidence type="ECO:0000313" key="1">
    <source>
        <dbReference type="EMBL" id="KAJ1088280.1"/>
    </source>
</evidence>
<keyword evidence="2" id="KW-1185">Reference proteome</keyword>
<comment type="caution">
    <text evidence="1">The sequence shown here is derived from an EMBL/GenBank/DDBJ whole genome shotgun (WGS) entry which is preliminary data.</text>
</comment>
<dbReference type="AlphaFoldDB" id="A0AAV7LLH5"/>
<sequence length="129" mass="15034">MWAFVLNIFGDERRTFEETEVRCHLQTQPGVQGCSRWCNRRAQLYCSEAYRGTAEETCPALYLRFCCWVRDRTALGPVLIIGGALCTHFQRSLVEVFPNKGMHVKSRTECYCDVAEELLSRHHELHDFM</sequence>
<protein>
    <submittedName>
        <fullName evidence="1">Uncharacterized protein</fullName>
    </submittedName>
</protein>
<evidence type="ECO:0000313" key="2">
    <source>
        <dbReference type="Proteomes" id="UP001066276"/>
    </source>
</evidence>
<gene>
    <name evidence="1" type="ORF">NDU88_001438</name>
</gene>
<name>A0AAV7LLH5_PLEWA</name>
<organism evidence="1 2">
    <name type="scientific">Pleurodeles waltl</name>
    <name type="common">Iberian ribbed newt</name>
    <dbReference type="NCBI Taxonomy" id="8319"/>
    <lineage>
        <taxon>Eukaryota</taxon>
        <taxon>Metazoa</taxon>
        <taxon>Chordata</taxon>
        <taxon>Craniata</taxon>
        <taxon>Vertebrata</taxon>
        <taxon>Euteleostomi</taxon>
        <taxon>Amphibia</taxon>
        <taxon>Batrachia</taxon>
        <taxon>Caudata</taxon>
        <taxon>Salamandroidea</taxon>
        <taxon>Salamandridae</taxon>
        <taxon>Pleurodelinae</taxon>
        <taxon>Pleurodeles</taxon>
    </lineage>
</organism>